<dbReference type="SUPFAM" id="SSF51445">
    <property type="entry name" value="(Trans)glycosidases"/>
    <property type="match status" value="1"/>
</dbReference>
<keyword evidence="3" id="KW-0326">Glycosidase</keyword>
<dbReference type="Gene3D" id="2.60.40.1180">
    <property type="entry name" value="Golgi alpha-mannosidase II"/>
    <property type="match status" value="1"/>
</dbReference>
<feature type="chain" id="PRO_5030551557" evidence="1">
    <location>
        <begin position="26"/>
        <end position="450"/>
    </location>
</feature>
<evidence type="ECO:0000259" key="2">
    <source>
        <dbReference type="SMART" id="SM00642"/>
    </source>
</evidence>
<dbReference type="SUPFAM" id="SSF51011">
    <property type="entry name" value="Glycosyl hydrolase domain"/>
    <property type="match status" value="1"/>
</dbReference>
<keyword evidence="3" id="KW-0378">Hydrolase</keyword>
<dbReference type="InterPro" id="IPR013780">
    <property type="entry name" value="Glyco_hydro_b"/>
</dbReference>
<proteinExistence type="predicted"/>
<dbReference type="InterPro" id="IPR017853">
    <property type="entry name" value="GH"/>
</dbReference>
<dbReference type="Proteomes" id="UP000544222">
    <property type="component" value="Unassembled WGS sequence"/>
</dbReference>
<dbReference type="PANTHER" id="PTHR10357:SF205">
    <property type="entry name" value="O-GLYCOSYL HYDROLASE FAMILY 13"/>
    <property type="match status" value="1"/>
</dbReference>
<dbReference type="Pfam" id="PF00128">
    <property type="entry name" value="Alpha-amylase"/>
    <property type="match status" value="2"/>
</dbReference>
<dbReference type="AlphaFoldDB" id="A0A7W5DQU4"/>
<reference evidence="3 4" key="1">
    <citation type="submission" date="2020-08" db="EMBL/GenBank/DDBJ databases">
        <title>Genomic Encyclopedia of Type Strains, Phase IV (KMG-IV): sequencing the most valuable type-strain genomes for metagenomic binning, comparative biology and taxonomic classification.</title>
        <authorList>
            <person name="Goeker M."/>
        </authorList>
    </citation>
    <scope>NUCLEOTIDE SEQUENCE [LARGE SCALE GENOMIC DNA]</scope>
    <source>
        <strain evidence="3 4">DSM 27471</strain>
    </source>
</reference>
<organism evidence="3 4">
    <name type="scientific">Microbacter margulisiae</name>
    <dbReference type="NCBI Taxonomy" id="1350067"/>
    <lineage>
        <taxon>Bacteria</taxon>
        <taxon>Pseudomonadati</taxon>
        <taxon>Bacteroidota</taxon>
        <taxon>Bacteroidia</taxon>
        <taxon>Bacteroidales</taxon>
        <taxon>Porphyromonadaceae</taxon>
        <taxon>Microbacter</taxon>
    </lineage>
</organism>
<feature type="signal peptide" evidence="1">
    <location>
        <begin position="1"/>
        <end position="25"/>
    </location>
</feature>
<dbReference type="RefSeq" id="WP_183413163.1">
    <property type="nucleotide sequence ID" value="NZ_JACHYB010000001.1"/>
</dbReference>
<dbReference type="GO" id="GO:0004556">
    <property type="term" value="F:alpha-amylase activity"/>
    <property type="evidence" value="ECO:0007669"/>
    <property type="project" value="TreeGrafter"/>
</dbReference>
<accession>A0A7W5DQU4</accession>
<evidence type="ECO:0000313" key="4">
    <source>
        <dbReference type="Proteomes" id="UP000544222"/>
    </source>
</evidence>
<feature type="domain" description="Glycosyl hydrolase family 13 catalytic" evidence="2">
    <location>
        <begin position="55"/>
        <end position="368"/>
    </location>
</feature>
<dbReference type="EMBL" id="JACHYB010000001">
    <property type="protein sequence ID" value="MBB3187405.1"/>
    <property type="molecule type" value="Genomic_DNA"/>
</dbReference>
<dbReference type="Gene3D" id="3.20.20.80">
    <property type="entry name" value="Glycosidases"/>
    <property type="match status" value="1"/>
</dbReference>
<keyword evidence="4" id="KW-1185">Reference proteome</keyword>
<dbReference type="PANTHER" id="PTHR10357">
    <property type="entry name" value="ALPHA-AMYLASE FAMILY MEMBER"/>
    <property type="match status" value="1"/>
</dbReference>
<dbReference type="PROSITE" id="PS51257">
    <property type="entry name" value="PROKAR_LIPOPROTEIN"/>
    <property type="match status" value="1"/>
</dbReference>
<evidence type="ECO:0000313" key="3">
    <source>
        <dbReference type="EMBL" id="MBB3187405.1"/>
    </source>
</evidence>
<protein>
    <submittedName>
        <fullName evidence="3">Glycosidase</fullName>
    </submittedName>
</protein>
<keyword evidence="1" id="KW-0732">Signal</keyword>
<evidence type="ECO:0000256" key="1">
    <source>
        <dbReference type="SAM" id="SignalP"/>
    </source>
</evidence>
<gene>
    <name evidence="3" type="ORF">FHX64_001568</name>
</gene>
<sequence>MRSVLRFLLLSTILLLFGCSKSHYAPDSGGLNHTPFTNTPSIDNMVVYELNIPVFSSEGTLYGAMQRLDSLKNSDINVIWLMPIYPIGILKSIGSPYCVRNYTEVNTTYGTLDNLRAFVNSAHSKNMAVILDWVADHTSWDNPWIQNKSWYKQDANGKIISPAGTNWTDVAQLNYANTNMRMAMIQAMKYWITQANIDGFRCDAADMIPSDFWQQAIDTLNSIAGRKLIFLAEGTNSSDFADGFQVNYAWDFSNKIKSIFKGENAGDIFTTDSAEYSLVPSGDQKLRFIINHDEDNSDSLAGYYHSPAGSLAAFVATAFMRGVPLIYNGQEVAYPHKIPFYVNGALQPITWNINPAIYNAYKKIMQIRSTLPAVKDGRIMPFYNTNVIAFKRIDASEEIAIIVNVRNVSEDYALPVGLTNSVWINAENSSKVSLSTHVTLSPYSYLILKQ</sequence>
<name>A0A7W5DQU4_9PORP</name>
<dbReference type="SMART" id="SM00642">
    <property type="entry name" value="Aamy"/>
    <property type="match status" value="1"/>
</dbReference>
<dbReference type="CDD" id="cd11313">
    <property type="entry name" value="AmyAc_arch_bac_AmyA"/>
    <property type="match status" value="1"/>
</dbReference>
<comment type="caution">
    <text evidence="3">The sequence shown here is derived from an EMBL/GenBank/DDBJ whole genome shotgun (WGS) entry which is preliminary data.</text>
</comment>
<dbReference type="InterPro" id="IPR006047">
    <property type="entry name" value="GH13_cat_dom"/>
</dbReference>
<dbReference type="GO" id="GO:0009313">
    <property type="term" value="P:oligosaccharide catabolic process"/>
    <property type="evidence" value="ECO:0007669"/>
    <property type="project" value="TreeGrafter"/>
</dbReference>